<reference evidence="7" key="1">
    <citation type="submission" date="2016-04" db="EMBL/GenBank/DDBJ databases">
        <title>Draft genome sequence of Paludibacter jiangxiensis strain NM7.</title>
        <authorList>
            <person name="Qiu Y."/>
            <person name="Matsuura N."/>
            <person name="Ohashi A."/>
            <person name="Tourlousse M.D."/>
            <person name="Sekiguchi Y."/>
        </authorList>
    </citation>
    <scope>NUCLEOTIDE SEQUENCE [LARGE SCALE GENOMIC DNA]</scope>
    <source>
        <strain evidence="7">NM7</strain>
    </source>
</reference>
<feature type="transmembrane region" description="Helical" evidence="4">
    <location>
        <begin position="12"/>
        <end position="34"/>
    </location>
</feature>
<gene>
    <name evidence="6" type="ORF">PJIAN_2107</name>
</gene>
<evidence type="ECO:0000256" key="3">
    <source>
        <dbReference type="ARBA" id="ARBA00022679"/>
    </source>
</evidence>
<dbReference type="OrthoDB" id="9800276at2"/>
<name>A0A170ZD85_9BACT</name>
<keyword evidence="7" id="KW-1185">Reference proteome</keyword>
<keyword evidence="4" id="KW-0472">Membrane</keyword>
<evidence type="ECO:0000256" key="4">
    <source>
        <dbReference type="SAM" id="Phobius"/>
    </source>
</evidence>
<sequence>MNILASLQRLTAIDYCLMAVLLVVFGIQIYYYSYHFASIIKYRKKRDNGIVPFVENLPPVSVIICAKNESENLRQFLPAILEQDYPCFEVIVVNDGSTDETSDLLQELSLTYPNLYRTFVPENANIRSTKKLGLTIGIKAAKFDVLLFTDADCKPASNKWIENMARNFTQSTEFVLGYGAYMQENGFMSRMISFDTLFIGMQSLGYALNGHPYMGVGRNMAYRKETFVRMKGFSKSLGIQSGDDDLFVNNGANEYNTRVEISAESVTWSVPKSTYRSWFRQKERHLSTSSFYKADGLLRIGVEVASRGLFYALICAIAILSPWTFGVVAGIVFLMRYSVQLIVVNKVAKQFNERKFYFSLLMFDVVLPLISLYIKIFSKKSIFKWK</sequence>
<feature type="transmembrane region" description="Helical" evidence="4">
    <location>
        <begin position="309"/>
        <end position="336"/>
    </location>
</feature>
<evidence type="ECO:0000256" key="2">
    <source>
        <dbReference type="ARBA" id="ARBA00022676"/>
    </source>
</evidence>
<proteinExistence type="inferred from homology"/>
<dbReference type="SUPFAM" id="SSF53448">
    <property type="entry name" value="Nucleotide-diphospho-sugar transferases"/>
    <property type="match status" value="1"/>
</dbReference>
<dbReference type="STRING" id="681398.PJIAN_2107"/>
<comment type="similarity">
    <text evidence="1">Belongs to the glycosyltransferase 2 family.</text>
</comment>
<dbReference type="AlphaFoldDB" id="A0A170ZD85"/>
<reference evidence="7" key="2">
    <citation type="journal article" date="2017" name="Genome Announc.">
        <title>Draft genome sequence of Paludibacter jiangxiensis NM7(T), a propionate-producing fermentative bacterium.</title>
        <authorList>
            <person name="Qiu Y.-L."/>
            <person name="Tourlousse D.M."/>
            <person name="Matsuura N."/>
            <person name="Ohashi A."/>
            <person name="Sekiguchi Y."/>
        </authorList>
    </citation>
    <scope>NUCLEOTIDE SEQUENCE [LARGE SCALE GENOMIC DNA]</scope>
    <source>
        <strain evidence="7">NM7</strain>
    </source>
</reference>
<evidence type="ECO:0000313" key="6">
    <source>
        <dbReference type="EMBL" id="GAT62548.1"/>
    </source>
</evidence>
<dbReference type="PANTHER" id="PTHR43630">
    <property type="entry name" value="POLY-BETA-1,6-N-ACETYL-D-GLUCOSAMINE SYNTHASE"/>
    <property type="match status" value="1"/>
</dbReference>
<dbReference type="InterPro" id="IPR001173">
    <property type="entry name" value="Glyco_trans_2-like"/>
</dbReference>
<keyword evidence="3 6" id="KW-0808">Transferase</keyword>
<dbReference type="PANTHER" id="PTHR43630:SF1">
    <property type="entry name" value="POLY-BETA-1,6-N-ACETYL-D-GLUCOSAMINE SYNTHASE"/>
    <property type="match status" value="1"/>
</dbReference>
<evidence type="ECO:0000256" key="1">
    <source>
        <dbReference type="ARBA" id="ARBA00006739"/>
    </source>
</evidence>
<dbReference type="Pfam" id="PF00535">
    <property type="entry name" value="Glycos_transf_2"/>
    <property type="match status" value="1"/>
</dbReference>
<evidence type="ECO:0000313" key="7">
    <source>
        <dbReference type="Proteomes" id="UP000076586"/>
    </source>
</evidence>
<comment type="caution">
    <text evidence="6">The sequence shown here is derived from an EMBL/GenBank/DDBJ whole genome shotgun (WGS) entry which is preliminary data.</text>
</comment>
<keyword evidence="4" id="KW-0812">Transmembrane</keyword>
<dbReference type="InterPro" id="IPR029044">
    <property type="entry name" value="Nucleotide-diphossugar_trans"/>
</dbReference>
<feature type="transmembrane region" description="Helical" evidence="4">
    <location>
        <begin position="356"/>
        <end position="376"/>
    </location>
</feature>
<dbReference type="Proteomes" id="UP000076586">
    <property type="component" value="Unassembled WGS sequence"/>
</dbReference>
<dbReference type="Gene3D" id="3.90.550.10">
    <property type="entry name" value="Spore Coat Polysaccharide Biosynthesis Protein SpsA, Chain A"/>
    <property type="match status" value="1"/>
</dbReference>
<accession>A0A170ZD85</accession>
<dbReference type="RefSeq" id="WP_068702951.1">
    <property type="nucleotide sequence ID" value="NZ_BDCR01000002.1"/>
</dbReference>
<keyword evidence="4" id="KW-1133">Transmembrane helix</keyword>
<protein>
    <submittedName>
        <fullName evidence="6">Glycosyltransferase</fullName>
    </submittedName>
</protein>
<feature type="domain" description="Glycosyltransferase 2-like" evidence="5">
    <location>
        <begin position="61"/>
        <end position="226"/>
    </location>
</feature>
<evidence type="ECO:0000259" key="5">
    <source>
        <dbReference type="Pfam" id="PF00535"/>
    </source>
</evidence>
<keyword evidence="2" id="KW-0328">Glycosyltransferase</keyword>
<dbReference type="GO" id="GO:0016757">
    <property type="term" value="F:glycosyltransferase activity"/>
    <property type="evidence" value="ECO:0007669"/>
    <property type="project" value="UniProtKB-KW"/>
</dbReference>
<dbReference type="EMBL" id="BDCR01000002">
    <property type="protein sequence ID" value="GAT62548.1"/>
    <property type="molecule type" value="Genomic_DNA"/>
</dbReference>
<organism evidence="6 7">
    <name type="scientific">Paludibacter jiangxiensis</name>
    <dbReference type="NCBI Taxonomy" id="681398"/>
    <lineage>
        <taxon>Bacteria</taxon>
        <taxon>Pseudomonadati</taxon>
        <taxon>Bacteroidota</taxon>
        <taxon>Bacteroidia</taxon>
        <taxon>Bacteroidales</taxon>
        <taxon>Paludibacteraceae</taxon>
        <taxon>Paludibacter</taxon>
    </lineage>
</organism>